<gene>
    <name evidence="1" type="primary">LOC125519744</name>
</gene>
<sequence length="107" mass="12089">ARVCSPLVLSAAARVCSPLCRPQLFAFRRRARRRLETMISKMHDMLLPVFSLFKFRLDAPRIHIGVIKSWAVASIPGFFVCMCCAAMKHCLANNVLGISSRIQVCFY</sequence>
<reference evidence="1" key="3">
    <citation type="submission" date="2022-06" db="UniProtKB">
        <authorList>
            <consortium name="EnsemblPlants"/>
        </authorList>
    </citation>
    <scope>IDENTIFICATION</scope>
</reference>
<dbReference type="AlphaFoldDB" id="A0A8R7K1G9"/>
<reference evidence="2" key="1">
    <citation type="journal article" date="2013" name="Nature">
        <title>Draft genome of the wheat A-genome progenitor Triticum urartu.</title>
        <authorList>
            <person name="Ling H.Q."/>
            <person name="Zhao S."/>
            <person name="Liu D."/>
            <person name="Wang J."/>
            <person name="Sun H."/>
            <person name="Zhang C."/>
            <person name="Fan H."/>
            <person name="Li D."/>
            <person name="Dong L."/>
            <person name="Tao Y."/>
            <person name="Gao C."/>
            <person name="Wu H."/>
            <person name="Li Y."/>
            <person name="Cui Y."/>
            <person name="Guo X."/>
            <person name="Zheng S."/>
            <person name="Wang B."/>
            <person name="Yu K."/>
            <person name="Liang Q."/>
            <person name="Yang W."/>
            <person name="Lou X."/>
            <person name="Chen J."/>
            <person name="Feng M."/>
            <person name="Jian J."/>
            <person name="Zhang X."/>
            <person name="Luo G."/>
            <person name="Jiang Y."/>
            <person name="Liu J."/>
            <person name="Wang Z."/>
            <person name="Sha Y."/>
            <person name="Zhang B."/>
            <person name="Wu H."/>
            <person name="Tang D."/>
            <person name="Shen Q."/>
            <person name="Xue P."/>
            <person name="Zou S."/>
            <person name="Wang X."/>
            <person name="Liu X."/>
            <person name="Wang F."/>
            <person name="Yang Y."/>
            <person name="An X."/>
            <person name="Dong Z."/>
            <person name="Zhang K."/>
            <person name="Zhang X."/>
            <person name="Luo M.C."/>
            <person name="Dvorak J."/>
            <person name="Tong Y."/>
            <person name="Wang J."/>
            <person name="Yang H."/>
            <person name="Li Z."/>
            <person name="Wang D."/>
            <person name="Zhang A."/>
            <person name="Wang J."/>
        </authorList>
    </citation>
    <scope>NUCLEOTIDE SEQUENCE</scope>
    <source>
        <strain evidence="2">cv. G1812</strain>
    </source>
</reference>
<evidence type="ECO:0000313" key="1">
    <source>
        <dbReference type="EnsemblPlants" id="TuG1812G0100003129.01.T03"/>
    </source>
</evidence>
<proteinExistence type="predicted"/>
<dbReference type="Gramene" id="TuG1812G0100003129.01.T03">
    <property type="protein sequence ID" value="TuG1812G0100003129.01.T03"/>
    <property type="gene ID" value="TuG1812G0100003129.01"/>
</dbReference>
<accession>A0A8R7K1G9</accession>
<evidence type="ECO:0000313" key="2">
    <source>
        <dbReference type="Proteomes" id="UP000015106"/>
    </source>
</evidence>
<organism evidence="1 2">
    <name type="scientific">Triticum urartu</name>
    <name type="common">Red wild einkorn</name>
    <name type="synonym">Crithodium urartu</name>
    <dbReference type="NCBI Taxonomy" id="4572"/>
    <lineage>
        <taxon>Eukaryota</taxon>
        <taxon>Viridiplantae</taxon>
        <taxon>Streptophyta</taxon>
        <taxon>Embryophyta</taxon>
        <taxon>Tracheophyta</taxon>
        <taxon>Spermatophyta</taxon>
        <taxon>Magnoliopsida</taxon>
        <taxon>Liliopsida</taxon>
        <taxon>Poales</taxon>
        <taxon>Poaceae</taxon>
        <taxon>BOP clade</taxon>
        <taxon>Pooideae</taxon>
        <taxon>Triticodae</taxon>
        <taxon>Triticeae</taxon>
        <taxon>Triticinae</taxon>
        <taxon>Triticum</taxon>
    </lineage>
</organism>
<reference evidence="1" key="2">
    <citation type="submission" date="2018-03" db="EMBL/GenBank/DDBJ databases">
        <title>The Triticum urartu genome reveals the dynamic nature of wheat genome evolution.</title>
        <authorList>
            <person name="Ling H."/>
            <person name="Ma B."/>
            <person name="Shi X."/>
            <person name="Liu H."/>
            <person name="Dong L."/>
            <person name="Sun H."/>
            <person name="Cao Y."/>
            <person name="Gao Q."/>
            <person name="Zheng S."/>
            <person name="Li Y."/>
            <person name="Yu Y."/>
            <person name="Du H."/>
            <person name="Qi M."/>
            <person name="Li Y."/>
            <person name="Yu H."/>
            <person name="Cui Y."/>
            <person name="Wang N."/>
            <person name="Chen C."/>
            <person name="Wu H."/>
            <person name="Zhao Y."/>
            <person name="Zhang J."/>
            <person name="Li Y."/>
            <person name="Zhou W."/>
            <person name="Zhang B."/>
            <person name="Hu W."/>
            <person name="Eijk M."/>
            <person name="Tang J."/>
            <person name="Witsenboer H."/>
            <person name="Zhao S."/>
            <person name="Li Z."/>
            <person name="Zhang A."/>
            <person name="Wang D."/>
            <person name="Liang C."/>
        </authorList>
    </citation>
    <scope>NUCLEOTIDE SEQUENCE [LARGE SCALE GENOMIC DNA]</scope>
    <source>
        <strain evidence="1">cv. G1812</strain>
    </source>
</reference>
<name>A0A8R7K1G9_TRIUA</name>
<protein>
    <submittedName>
        <fullName evidence="1">Uncharacterized protein</fullName>
    </submittedName>
</protein>
<dbReference type="Proteomes" id="UP000015106">
    <property type="component" value="Chromosome 1"/>
</dbReference>
<keyword evidence="2" id="KW-1185">Reference proteome</keyword>
<dbReference type="EnsemblPlants" id="TuG1812G0100003129.01.T03">
    <property type="protein sequence ID" value="TuG1812G0100003129.01.T03"/>
    <property type="gene ID" value="TuG1812G0100003129.01"/>
</dbReference>